<name>A0A7D9D4W5_PARCT</name>
<dbReference type="PROSITE" id="PS51233">
    <property type="entry name" value="VWFD"/>
    <property type="match status" value="1"/>
</dbReference>
<evidence type="ECO:0000313" key="5">
    <source>
        <dbReference type="Proteomes" id="UP001152795"/>
    </source>
</evidence>
<reference evidence="4" key="1">
    <citation type="submission" date="2020-04" db="EMBL/GenBank/DDBJ databases">
        <authorList>
            <person name="Alioto T."/>
            <person name="Alioto T."/>
            <person name="Gomez Garrido J."/>
        </authorList>
    </citation>
    <scope>NUCLEOTIDE SEQUENCE</scope>
    <source>
        <strain evidence="4">A484AB</strain>
    </source>
</reference>
<dbReference type="InterPro" id="IPR001007">
    <property type="entry name" value="VWF_dom"/>
</dbReference>
<dbReference type="SUPFAM" id="SSF57603">
    <property type="entry name" value="FnI-like domain"/>
    <property type="match status" value="1"/>
</dbReference>
<dbReference type="Proteomes" id="UP001152795">
    <property type="component" value="Unassembled WGS sequence"/>
</dbReference>
<keyword evidence="5" id="KW-1185">Reference proteome</keyword>
<protein>
    <submittedName>
        <fullName evidence="4">BMP-binding endothelial regulator -like</fullName>
    </submittedName>
</protein>
<gene>
    <name evidence="4" type="ORF">PACLA_8A056299</name>
</gene>
<dbReference type="PANTHER" id="PTHR46698">
    <property type="entry name" value="CROSSVEINLESS 2"/>
    <property type="match status" value="1"/>
</dbReference>
<dbReference type="InterPro" id="IPR001846">
    <property type="entry name" value="VWF_type-D"/>
</dbReference>
<evidence type="ECO:0000313" key="4">
    <source>
        <dbReference type="EMBL" id="CAB3976950.1"/>
    </source>
</evidence>
<dbReference type="PROSITE" id="PS50184">
    <property type="entry name" value="VWFC_2"/>
    <property type="match status" value="1"/>
</dbReference>
<dbReference type="SMART" id="SM00216">
    <property type="entry name" value="VWD"/>
    <property type="match status" value="1"/>
</dbReference>
<dbReference type="Gene3D" id="6.20.200.20">
    <property type="match status" value="2"/>
</dbReference>
<dbReference type="InterPro" id="IPR052424">
    <property type="entry name" value="Kielin_Chordin-BMP_Reg"/>
</dbReference>
<dbReference type="Pfam" id="PF00093">
    <property type="entry name" value="VWC"/>
    <property type="match status" value="1"/>
</dbReference>
<evidence type="ECO:0000256" key="1">
    <source>
        <dbReference type="ARBA" id="ARBA00004613"/>
    </source>
</evidence>
<dbReference type="SMART" id="SM00214">
    <property type="entry name" value="VWC"/>
    <property type="match status" value="2"/>
</dbReference>
<dbReference type="EMBL" id="CACRXK020000022">
    <property type="protein sequence ID" value="CAB3976950.1"/>
    <property type="molecule type" value="Genomic_DNA"/>
</dbReference>
<proteinExistence type="predicted"/>
<evidence type="ECO:0000256" key="3">
    <source>
        <dbReference type="ARBA" id="ARBA00022729"/>
    </source>
</evidence>
<dbReference type="PANTHER" id="PTHR46698:SF4">
    <property type="entry name" value="CROSSVEINLESS 2"/>
    <property type="match status" value="1"/>
</dbReference>
<accession>A0A7D9D4W5</accession>
<organism evidence="4 5">
    <name type="scientific">Paramuricea clavata</name>
    <name type="common">Red gorgonian</name>
    <name type="synonym">Violescent sea-whip</name>
    <dbReference type="NCBI Taxonomy" id="317549"/>
    <lineage>
        <taxon>Eukaryota</taxon>
        <taxon>Metazoa</taxon>
        <taxon>Cnidaria</taxon>
        <taxon>Anthozoa</taxon>
        <taxon>Octocorallia</taxon>
        <taxon>Malacalcyonacea</taxon>
        <taxon>Plexauridae</taxon>
        <taxon>Paramuricea</taxon>
    </lineage>
</organism>
<comment type="subcellular location">
    <subcellularLocation>
        <location evidence="1">Secreted</location>
    </subcellularLocation>
</comment>
<keyword evidence="3" id="KW-0732">Signal</keyword>
<comment type="caution">
    <text evidence="4">The sequence shown here is derived from an EMBL/GenBank/DDBJ whole genome shotgun (WGS) entry which is preliminary data.</text>
</comment>
<sequence length="389" mass="43650">MAHKAVLVFVIFTITREACAIFSLLRPDGGSRRSGKNVLRPGTRIKCENEGEEISLPFPLRLRCTKCTCEGSVVECKRKECPTMEHCTGIVVQKPNTCCQECQEGGHCLYQDIEYKDGDTWLGHNCMKCSCNKGVKRCERQVCEKHLQCPQGMKRGLKPGACCETCVEETGMCTSFGDPHYQTFDNRMYNFQGKCKYIFAKDCATNNFTIQVRNEGRHSRTFSWTKSVFLHYNGIEVALLQNLRVKVNGALVSLPYYKQSDLYIAENGYLTTVTTGIGVQVIWDGDSYTEVHVPKRYQNKTCGFCGNFNGDPDDDFKTPDGEVKVSTREFANAYKQDETVVLLGSNVKDLVSIGQARTSTNRDKATINDSTECCKIKITAIVNANYRGT</sequence>
<dbReference type="AlphaFoldDB" id="A0A7D9D4W5"/>
<dbReference type="Pfam" id="PF00094">
    <property type="entry name" value="VWD"/>
    <property type="match status" value="1"/>
</dbReference>
<dbReference type="OrthoDB" id="6019304at2759"/>
<keyword evidence="2" id="KW-0964">Secreted</keyword>
<evidence type="ECO:0000256" key="2">
    <source>
        <dbReference type="ARBA" id="ARBA00022525"/>
    </source>
</evidence>
<dbReference type="GO" id="GO:0005576">
    <property type="term" value="C:extracellular region"/>
    <property type="evidence" value="ECO:0007669"/>
    <property type="project" value="UniProtKB-SubCell"/>
</dbReference>